<keyword evidence="3" id="KW-1185">Reference proteome</keyword>
<evidence type="ECO:0000313" key="2">
    <source>
        <dbReference type="EMBL" id="GIZ02286.1"/>
    </source>
</evidence>
<feature type="non-terminal residue" evidence="2">
    <location>
        <position position="1"/>
    </location>
</feature>
<sequence>VNECLPWNVFCSCKQRARRMRKSNSRTNIRARERQPSDTTPTHKENNSLAQPVITEQKGMYHTAVMQHDNLLVTGKMGSAVAWKSVRKGSDSAFRGLQHTELRNGLMVKNSEYRLMPEQYSLWVGVMACVSAHKLESQPKKGALLMGPSQRDLVPLPATHCLILPHSHPQKQASTSN</sequence>
<reference evidence="2 3" key="1">
    <citation type="submission" date="2021-06" db="EMBL/GenBank/DDBJ databases">
        <title>Caerostris extrusa draft genome.</title>
        <authorList>
            <person name="Kono N."/>
            <person name="Arakawa K."/>
        </authorList>
    </citation>
    <scope>NUCLEOTIDE SEQUENCE [LARGE SCALE GENOMIC DNA]</scope>
</reference>
<dbReference type="AlphaFoldDB" id="A0AAV4Y8M9"/>
<feature type="region of interest" description="Disordered" evidence="1">
    <location>
        <begin position="21"/>
        <end position="51"/>
    </location>
</feature>
<evidence type="ECO:0000313" key="3">
    <source>
        <dbReference type="Proteomes" id="UP001054945"/>
    </source>
</evidence>
<evidence type="ECO:0000256" key="1">
    <source>
        <dbReference type="SAM" id="MobiDB-lite"/>
    </source>
</evidence>
<comment type="caution">
    <text evidence="2">The sequence shown here is derived from an EMBL/GenBank/DDBJ whole genome shotgun (WGS) entry which is preliminary data.</text>
</comment>
<protein>
    <submittedName>
        <fullName evidence="2">Uncharacterized protein</fullName>
    </submittedName>
</protein>
<accession>A0AAV4Y8M9</accession>
<feature type="compositionally biased region" description="Basic and acidic residues" evidence="1">
    <location>
        <begin position="30"/>
        <end position="46"/>
    </location>
</feature>
<dbReference type="Proteomes" id="UP001054945">
    <property type="component" value="Unassembled WGS sequence"/>
</dbReference>
<proteinExistence type="predicted"/>
<gene>
    <name evidence="2" type="ORF">CEXT_237031</name>
</gene>
<dbReference type="EMBL" id="BPLR01018792">
    <property type="protein sequence ID" value="GIZ02286.1"/>
    <property type="molecule type" value="Genomic_DNA"/>
</dbReference>
<organism evidence="2 3">
    <name type="scientific">Caerostris extrusa</name>
    <name type="common">Bark spider</name>
    <name type="synonym">Caerostris bankana</name>
    <dbReference type="NCBI Taxonomy" id="172846"/>
    <lineage>
        <taxon>Eukaryota</taxon>
        <taxon>Metazoa</taxon>
        <taxon>Ecdysozoa</taxon>
        <taxon>Arthropoda</taxon>
        <taxon>Chelicerata</taxon>
        <taxon>Arachnida</taxon>
        <taxon>Araneae</taxon>
        <taxon>Araneomorphae</taxon>
        <taxon>Entelegynae</taxon>
        <taxon>Araneoidea</taxon>
        <taxon>Araneidae</taxon>
        <taxon>Caerostris</taxon>
    </lineage>
</organism>
<name>A0AAV4Y8M9_CAEEX</name>